<comment type="caution">
    <text evidence="7">The sequence shown here is derived from an EMBL/GenBank/DDBJ whole genome shotgun (WGS) entry which is preliminary data.</text>
</comment>
<dbReference type="Proteomes" id="UP000675409">
    <property type="component" value="Unassembled WGS sequence"/>
</dbReference>
<dbReference type="PANTHER" id="PTHR23530:SF1">
    <property type="entry name" value="PERMEASE, MAJOR FACILITATOR SUPERFAMILY-RELATED"/>
    <property type="match status" value="1"/>
</dbReference>
<comment type="subcellular location">
    <subcellularLocation>
        <location evidence="1">Cell membrane</location>
        <topology evidence="1">Multi-pass membrane protein</topology>
    </subcellularLocation>
</comment>
<feature type="transmembrane region" description="Helical" evidence="5">
    <location>
        <begin position="84"/>
        <end position="106"/>
    </location>
</feature>
<evidence type="ECO:0000259" key="6">
    <source>
        <dbReference type="PROSITE" id="PS50850"/>
    </source>
</evidence>
<organism evidence="7 8">
    <name type="scientific">Myceligenerans indicum</name>
    <dbReference type="NCBI Taxonomy" id="2593663"/>
    <lineage>
        <taxon>Bacteria</taxon>
        <taxon>Bacillati</taxon>
        <taxon>Actinomycetota</taxon>
        <taxon>Actinomycetes</taxon>
        <taxon>Micrococcales</taxon>
        <taxon>Promicromonosporaceae</taxon>
        <taxon>Myceligenerans</taxon>
    </lineage>
</organism>
<sequence>MSPAAARNVLLTLGVTRWFPVGLVVGVTTLLPIERGLTVAETLTTAALAGFVVFALELPTSGFADAFGRRPVLLTAAVTQIGAAILFVGAQTFWGFLVASAAFGVFRALDSGPLEAWYVDTVHRTEPGADVGRTLSAAGTVLGVSIAAGALVGGGLIWWHPVVAWNALTLPYVAYAVLACVHLAAVAVLMKEPRSAQTVPSRRAAGVRASFAVVADGVRTAPGVVRDGLRLLATNRVLLGLVMVEVFWSFAMIVFETFQPIRLAELLGSEEAAGAVNGPVTAVGWAVFAGGSALAGLAAGRMGVARTAVVSRVLNGAGAVVMGLVAGPAALVVAYLVTYGLHGSAGPMHAALLHREAEARNRATVLSMNSMVAFGAFSLGALLLGRLADATSTQTAMVVAGAVSVLGALCYLPALRREERVEVTAS</sequence>
<feature type="transmembrane region" description="Helical" evidence="5">
    <location>
        <begin position="362"/>
        <end position="384"/>
    </location>
</feature>
<evidence type="ECO:0000256" key="5">
    <source>
        <dbReference type="SAM" id="Phobius"/>
    </source>
</evidence>
<gene>
    <name evidence="7" type="ORF">HGK34_00055</name>
</gene>
<feature type="domain" description="Major facilitator superfamily (MFS) profile" evidence="6">
    <location>
        <begin position="6"/>
        <end position="419"/>
    </location>
</feature>
<feature type="transmembrane region" description="Helical" evidence="5">
    <location>
        <begin position="141"/>
        <end position="160"/>
    </location>
</feature>
<dbReference type="PROSITE" id="PS50850">
    <property type="entry name" value="MFS"/>
    <property type="match status" value="1"/>
</dbReference>
<protein>
    <submittedName>
        <fullName evidence="7">MFS transporter</fullName>
    </submittedName>
</protein>
<keyword evidence="2 5" id="KW-0812">Transmembrane</keyword>
<proteinExistence type="predicted"/>
<feature type="transmembrane region" description="Helical" evidence="5">
    <location>
        <begin position="396"/>
        <end position="414"/>
    </location>
</feature>
<feature type="transmembrane region" description="Helical" evidence="5">
    <location>
        <begin position="45"/>
        <end position="64"/>
    </location>
</feature>
<dbReference type="PANTHER" id="PTHR23530">
    <property type="entry name" value="TRANSPORT PROTEIN-RELATED"/>
    <property type="match status" value="1"/>
</dbReference>
<evidence type="ECO:0000256" key="4">
    <source>
        <dbReference type="ARBA" id="ARBA00023136"/>
    </source>
</evidence>
<evidence type="ECO:0000256" key="2">
    <source>
        <dbReference type="ARBA" id="ARBA00022692"/>
    </source>
</evidence>
<evidence type="ECO:0000256" key="1">
    <source>
        <dbReference type="ARBA" id="ARBA00004651"/>
    </source>
</evidence>
<evidence type="ECO:0000313" key="8">
    <source>
        <dbReference type="Proteomes" id="UP000675409"/>
    </source>
</evidence>
<feature type="transmembrane region" description="Helical" evidence="5">
    <location>
        <begin position="237"/>
        <end position="255"/>
    </location>
</feature>
<keyword evidence="3 5" id="KW-1133">Transmembrane helix</keyword>
<dbReference type="RefSeq" id="WP_201844530.1">
    <property type="nucleotide sequence ID" value="NZ_JABBYC010000001.1"/>
</dbReference>
<dbReference type="PROSITE" id="PS00216">
    <property type="entry name" value="SUGAR_TRANSPORT_1"/>
    <property type="match status" value="1"/>
</dbReference>
<dbReference type="EMBL" id="JABBYC010000001">
    <property type="protein sequence ID" value="MBL0884685.1"/>
    <property type="molecule type" value="Genomic_DNA"/>
</dbReference>
<name>A0ABS1LEG0_9MICO</name>
<dbReference type="Gene3D" id="1.20.1250.20">
    <property type="entry name" value="MFS general substrate transporter like domains"/>
    <property type="match status" value="1"/>
</dbReference>
<feature type="transmembrane region" description="Helical" evidence="5">
    <location>
        <begin position="15"/>
        <end position="33"/>
    </location>
</feature>
<reference evidence="7 8" key="1">
    <citation type="journal article" date="2021" name="Arch. Microbiol.">
        <title>Myceligenerans indicum sp. nov., an actinobacterium isolated from mangrove sediment of Sundarbans, India.</title>
        <authorList>
            <person name="Asha K."/>
            <person name="Bhadury P."/>
        </authorList>
    </citation>
    <scope>NUCLEOTIDE SEQUENCE [LARGE SCALE GENOMIC DNA]</scope>
    <source>
        <strain evidence="7 8">I2</strain>
    </source>
</reference>
<evidence type="ECO:0000256" key="3">
    <source>
        <dbReference type="ARBA" id="ARBA00022989"/>
    </source>
</evidence>
<feature type="transmembrane region" description="Helical" evidence="5">
    <location>
        <begin position="172"/>
        <end position="190"/>
    </location>
</feature>
<keyword evidence="8" id="KW-1185">Reference proteome</keyword>
<dbReference type="InterPro" id="IPR011701">
    <property type="entry name" value="MFS"/>
</dbReference>
<keyword evidence="4 5" id="KW-0472">Membrane</keyword>
<evidence type="ECO:0000313" key="7">
    <source>
        <dbReference type="EMBL" id="MBL0884685.1"/>
    </source>
</evidence>
<dbReference type="InterPro" id="IPR005829">
    <property type="entry name" value="Sugar_transporter_CS"/>
</dbReference>
<feature type="transmembrane region" description="Helical" evidence="5">
    <location>
        <begin position="319"/>
        <end position="342"/>
    </location>
</feature>
<dbReference type="InterPro" id="IPR053160">
    <property type="entry name" value="MFS_DHA3_Transporter"/>
</dbReference>
<dbReference type="InterPro" id="IPR036259">
    <property type="entry name" value="MFS_trans_sf"/>
</dbReference>
<dbReference type="Pfam" id="PF07690">
    <property type="entry name" value="MFS_1"/>
    <property type="match status" value="1"/>
</dbReference>
<accession>A0ABS1LEG0</accession>
<dbReference type="InterPro" id="IPR020846">
    <property type="entry name" value="MFS_dom"/>
</dbReference>
<feature type="transmembrane region" description="Helical" evidence="5">
    <location>
        <begin position="275"/>
        <end position="298"/>
    </location>
</feature>
<dbReference type="SUPFAM" id="SSF103473">
    <property type="entry name" value="MFS general substrate transporter"/>
    <property type="match status" value="1"/>
</dbReference>